<dbReference type="PROSITE" id="PS51257">
    <property type="entry name" value="PROKAR_LIPOPROTEIN"/>
    <property type="match status" value="1"/>
</dbReference>
<dbReference type="AlphaFoldDB" id="A0A831YD21"/>
<evidence type="ECO:0000313" key="2">
    <source>
        <dbReference type="EMBL" id="HEV09023.1"/>
    </source>
</evidence>
<feature type="signal peptide" evidence="1">
    <location>
        <begin position="1"/>
        <end position="19"/>
    </location>
</feature>
<protein>
    <recommendedName>
        <fullName evidence="3">Lipoprotein</fullName>
    </recommendedName>
</protein>
<keyword evidence="1" id="KW-0732">Signal</keyword>
<dbReference type="Proteomes" id="UP000885621">
    <property type="component" value="Unassembled WGS sequence"/>
</dbReference>
<comment type="caution">
    <text evidence="2">The sequence shown here is derived from an EMBL/GenBank/DDBJ whole genome shotgun (WGS) entry which is preliminary data.</text>
</comment>
<proteinExistence type="predicted"/>
<feature type="chain" id="PRO_5032344014" description="Lipoprotein" evidence="1">
    <location>
        <begin position="20"/>
        <end position="667"/>
    </location>
</feature>
<organism evidence="2">
    <name type="scientific">Sulfurihydrogenibium azorense</name>
    <dbReference type="NCBI Taxonomy" id="309806"/>
    <lineage>
        <taxon>Bacteria</taxon>
        <taxon>Pseudomonadati</taxon>
        <taxon>Aquificota</taxon>
        <taxon>Aquificia</taxon>
        <taxon>Aquificales</taxon>
        <taxon>Hydrogenothermaceae</taxon>
        <taxon>Sulfurihydrogenibium</taxon>
    </lineage>
</organism>
<gene>
    <name evidence="2" type="ORF">ENO34_01335</name>
</gene>
<evidence type="ECO:0000256" key="1">
    <source>
        <dbReference type="SAM" id="SignalP"/>
    </source>
</evidence>
<name>A0A831YD21_9AQUI</name>
<accession>A0A831YD21</accession>
<sequence length="667" mass="71060">MKKKVLLASAILASSIGLISCGGGGGGDSAPASTSAPTPPPPAPTDVANVLVLAAKGSTSPGALVGLYEGTIKSDGSVVWSSDLNSADNVLDYYHEFSNQNVLLYDTNSNDFYLYSNKTLTPVAGGSGKANSATYKIYLPNFVILDNGKDIQGIVTQNGKYIDLSTTTTKEHLIYAGENYIVYGDGATNENVYVVDKNGNGAKEPVITITNGKAKLLDRYGDTILLAHDSTTDKNDIYVIDDNGNVLKITNSGNASTGDDPMDNIVAGKIVKTSTGTYVAVADNNNNIIEYFKIVSSGASSVVFTPTQPLSGDSTVTAGSFALDGNGHLYLISDCDTTANEYELLEGFIDSNNIFNSSCKNTAANDDLKGYVMLSFSNGILMSKYDSANNIYTDFFHYIYGSSQPTNVALNPNVINAVSTCNNINNTTQITTETDPVYTKTITETIVGKGTDKLMCASSTISDNFAWVEYKGSGLYDGNLITDVNGDKTDNTSGISHLVATQNSMIFVNTANPTKTFYECQFGQTQCSARSLTQDAFNNVYGSSGNFMNVKIKSDTNVLSDGAGYVGFVPNIKAAYFTTTVSTPYTANIQTGAVDSTTLAVPFLSAPARGGNISLSLDKVANVYSPVNAQCPYPYYDYVLYKDANYKDGIKINRPDKTCLINVLQVR</sequence>
<reference evidence="2" key="1">
    <citation type="journal article" date="2020" name="mSystems">
        <title>Genome- and Community-Level Interaction Insights into Carbon Utilization and Element Cycling Functions of Hydrothermarchaeota in Hydrothermal Sediment.</title>
        <authorList>
            <person name="Zhou Z."/>
            <person name="Liu Y."/>
            <person name="Xu W."/>
            <person name="Pan J."/>
            <person name="Luo Z.H."/>
            <person name="Li M."/>
        </authorList>
    </citation>
    <scope>NUCLEOTIDE SEQUENCE [LARGE SCALE GENOMIC DNA]</scope>
    <source>
        <strain evidence="2">SpSt-1257</strain>
    </source>
</reference>
<dbReference type="EMBL" id="DSFC01000073">
    <property type="protein sequence ID" value="HEV09023.1"/>
    <property type="molecule type" value="Genomic_DNA"/>
</dbReference>
<evidence type="ECO:0008006" key="3">
    <source>
        <dbReference type="Google" id="ProtNLM"/>
    </source>
</evidence>